<dbReference type="Gene3D" id="1.20.1600.10">
    <property type="entry name" value="Outer membrane efflux proteins (OEP)"/>
    <property type="match status" value="1"/>
</dbReference>
<dbReference type="RefSeq" id="WP_188766353.1">
    <property type="nucleotide sequence ID" value="NZ_BMKK01000004.1"/>
</dbReference>
<sequence length="418" mass="48199">MKKLIFVLLLLSFKVSAQNDTLKISLNQAENAFLQENLQLIAAKLGISEGRAYEIQAGLRVNPNLYLEHMPYNSQSRELGGLRQSNAEQIVQFQYLLQVAQKRQKAVSLAQANTEQAENSFRELVRNLQYQLRSSFYDLYFTNQALAMYEQEMSSLQQTLGAYQEQYNKGNVPLKDLARLKAYLVTLNTEKQTLIQQRFDDERDLGFLIGAKNNYLIQPIIEGQINNVDINKFTISDLWNIASENRYDLKSTLTQRKIEERNLSLQMANRKPDLTFQMTYDRNGSFVPNYVGVGVGMNLPVFNKNQGNIQAAQIRIQEAEKLQNSYQLKVEKEVQNAYYKAHQADEVAKTIDSKFSEDFSKLIGGVLDNYRKQNITVVEFIDFFDSYKQTILQYNQLQNDRVSAFENLNYVVGKTILN</sequence>
<reference evidence="4" key="1">
    <citation type="journal article" date="2014" name="Int. J. Syst. Evol. Microbiol.">
        <title>Complete genome sequence of Corynebacterium casei LMG S-19264T (=DSM 44701T), isolated from a smear-ripened cheese.</title>
        <authorList>
            <consortium name="US DOE Joint Genome Institute (JGI-PGF)"/>
            <person name="Walter F."/>
            <person name="Albersmeier A."/>
            <person name="Kalinowski J."/>
            <person name="Ruckert C."/>
        </authorList>
    </citation>
    <scope>NUCLEOTIDE SEQUENCE</scope>
    <source>
        <strain evidence="4">CGMCC 1.15958</strain>
    </source>
</reference>
<comment type="similarity">
    <text evidence="1">Belongs to the outer membrane factor (OMF) (TC 1.B.17) family.</text>
</comment>
<reference evidence="4" key="2">
    <citation type="submission" date="2020-09" db="EMBL/GenBank/DDBJ databases">
        <authorList>
            <person name="Sun Q."/>
            <person name="Zhou Y."/>
        </authorList>
    </citation>
    <scope>NUCLEOTIDE SEQUENCE</scope>
    <source>
        <strain evidence="4">CGMCC 1.15958</strain>
    </source>
</reference>
<feature type="chain" id="PRO_5037572301" evidence="3">
    <location>
        <begin position="18"/>
        <end position="418"/>
    </location>
</feature>
<feature type="signal peptide" evidence="3">
    <location>
        <begin position="1"/>
        <end position="17"/>
    </location>
</feature>
<dbReference type="EMBL" id="BMKK01000004">
    <property type="protein sequence ID" value="GGD59448.1"/>
    <property type="molecule type" value="Genomic_DNA"/>
</dbReference>
<dbReference type="GO" id="GO:0015562">
    <property type="term" value="F:efflux transmembrane transporter activity"/>
    <property type="evidence" value="ECO:0007669"/>
    <property type="project" value="InterPro"/>
</dbReference>
<comment type="caution">
    <text evidence="4">The sequence shown here is derived from an EMBL/GenBank/DDBJ whole genome shotgun (WGS) entry which is preliminary data.</text>
</comment>
<dbReference type="InterPro" id="IPR010131">
    <property type="entry name" value="MdtP/NodT-like"/>
</dbReference>
<dbReference type="AlphaFoldDB" id="A0A916YT62"/>
<keyword evidence="3" id="KW-0732">Signal</keyword>
<dbReference type="Proteomes" id="UP000609064">
    <property type="component" value="Unassembled WGS sequence"/>
</dbReference>
<dbReference type="PANTHER" id="PTHR30203:SF23">
    <property type="entry name" value="OUTER MEMBRANE EFFLUX PROTEIN"/>
    <property type="match status" value="1"/>
</dbReference>
<evidence type="ECO:0000256" key="2">
    <source>
        <dbReference type="SAM" id="Coils"/>
    </source>
</evidence>
<name>A0A916YT62_9BACT</name>
<protein>
    <submittedName>
        <fullName evidence="4">Cation transporter</fullName>
    </submittedName>
</protein>
<evidence type="ECO:0000256" key="3">
    <source>
        <dbReference type="SAM" id="SignalP"/>
    </source>
</evidence>
<organism evidence="4 5">
    <name type="scientific">Emticicia aquatilis</name>
    <dbReference type="NCBI Taxonomy" id="1537369"/>
    <lineage>
        <taxon>Bacteria</taxon>
        <taxon>Pseudomonadati</taxon>
        <taxon>Bacteroidota</taxon>
        <taxon>Cytophagia</taxon>
        <taxon>Cytophagales</taxon>
        <taxon>Leadbetterellaceae</taxon>
        <taxon>Emticicia</taxon>
    </lineage>
</organism>
<keyword evidence="5" id="KW-1185">Reference proteome</keyword>
<evidence type="ECO:0000313" key="4">
    <source>
        <dbReference type="EMBL" id="GGD59448.1"/>
    </source>
</evidence>
<proteinExistence type="inferred from homology"/>
<dbReference type="PANTHER" id="PTHR30203">
    <property type="entry name" value="OUTER MEMBRANE CATION EFFLUX PROTEIN"/>
    <property type="match status" value="1"/>
</dbReference>
<gene>
    <name evidence="4" type="ORF">GCM10011514_24280</name>
</gene>
<dbReference type="InterPro" id="IPR003423">
    <property type="entry name" value="OMP_efflux"/>
</dbReference>
<keyword evidence="2" id="KW-0175">Coiled coil</keyword>
<evidence type="ECO:0000313" key="5">
    <source>
        <dbReference type="Proteomes" id="UP000609064"/>
    </source>
</evidence>
<dbReference type="Pfam" id="PF02321">
    <property type="entry name" value="OEP"/>
    <property type="match status" value="1"/>
</dbReference>
<feature type="coiled-coil region" evidence="2">
    <location>
        <begin position="309"/>
        <end position="336"/>
    </location>
</feature>
<evidence type="ECO:0000256" key="1">
    <source>
        <dbReference type="ARBA" id="ARBA00007613"/>
    </source>
</evidence>
<dbReference type="SUPFAM" id="SSF56954">
    <property type="entry name" value="Outer membrane efflux proteins (OEP)"/>
    <property type="match status" value="1"/>
</dbReference>
<accession>A0A916YT62</accession>